<dbReference type="OrthoDB" id="1420916at2"/>
<feature type="transmembrane region" description="Helical" evidence="2">
    <location>
        <begin position="120"/>
        <end position="140"/>
    </location>
</feature>
<accession>A0A1T4LBZ3</accession>
<feature type="region of interest" description="Disordered" evidence="1">
    <location>
        <begin position="274"/>
        <end position="294"/>
    </location>
</feature>
<evidence type="ECO:0000256" key="1">
    <source>
        <dbReference type="SAM" id="MobiDB-lite"/>
    </source>
</evidence>
<dbReference type="PANTHER" id="PTHR37461">
    <property type="entry name" value="ANTI-SIGMA-K FACTOR RSKA"/>
    <property type="match status" value="1"/>
</dbReference>
<gene>
    <name evidence="4" type="ORF">SAMN04488128_101580</name>
</gene>
<evidence type="ECO:0000259" key="3">
    <source>
        <dbReference type="Pfam" id="PF10099"/>
    </source>
</evidence>
<dbReference type="InterPro" id="IPR018764">
    <property type="entry name" value="RskA_C"/>
</dbReference>
<reference evidence="5" key="1">
    <citation type="submission" date="2017-02" db="EMBL/GenBank/DDBJ databases">
        <authorList>
            <person name="Varghese N."/>
            <person name="Submissions S."/>
        </authorList>
    </citation>
    <scope>NUCLEOTIDE SEQUENCE [LARGE SCALE GENOMIC DNA]</scope>
    <source>
        <strain evidence="5">DSM 22224</strain>
    </source>
</reference>
<dbReference type="GO" id="GO:0016989">
    <property type="term" value="F:sigma factor antagonist activity"/>
    <property type="evidence" value="ECO:0007669"/>
    <property type="project" value="TreeGrafter"/>
</dbReference>
<keyword evidence="2" id="KW-0472">Membrane</keyword>
<sequence>MDVQRYISSGILESYVFGLLTEAEHSEVETIAAQYPQVKAAVQELQLDRERFVQLYAMAPPAGIKDRLLDMIREEETPAGNVLLPEELRAPAAASGAHEAPVKRLNGNSRKSGAEKVWKYIAAAIILLFLGSVILNFFFFSRSTDYKSRYQSLIAAKEKLDAEKESQSLTASQEIQKELDMLKDPAFKWIKLEGFGANAGQIVTVCWNPVSHAVFLMAQTLPLPPAGKQYQLWAIHNKKLVDAGVFRSGAQVTQKVQPMKPAEAAEGFAITLEKEGGSTQPTMDQLQLSAKIQK</sequence>
<evidence type="ECO:0000313" key="4">
    <source>
        <dbReference type="EMBL" id="SJZ52153.1"/>
    </source>
</evidence>
<feature type="compositionally biased region" description="Polar residues" evidence="1">
    <location>
        <begin position="277"/>
        <end position="294"/>
    </location>
</feature>
<dbReference type="PANTHER" id="PTHR37461:SF1">
    <property type="entry name" value="ANTI-SIGMA-K FACTOR RSKA"/>
    <property type="match status" value="1"/>
</dbReference>
<name>A0A1T4LBZ3_9BACT</name>
<keyword evidence="2" id="KW-1133">Transmembrane helix</keyword>
<evidence type="ECO:0000256" key="2">
    <source>
        <dbReference type="SAM" id="Phobius"/>
    </source>
</evidence>
<protein>
    <submittedName>
        <fullName evidence="4">Anti-sigma-K factor rskA</fullName>
    </submittedName>
</protein>
<keyword evidence="2" id="KW-0812">Transmembrane</keyword>
<organism evidence="4 5">
    <name type="scientific">Chitinophaga eiseniae</name>
    <dbReference type="NCBI Taxonomy" id="634771"/>
    <lineage>
        <taxon>Bacteria</taxon>
        <taxon>Pseudomonadati</taxon>
        <taxon>Bacteroidota</taxon>
        <taxon>Chitinophagia</taxon>
        <taxon>Chitinophagales</taxon>
        <taxon>Chitinophagaceae</taxon>
        <taxon>Chitinophaga</taxon>
    </lineage>
</organism>
<dbReference type="GO" id="GO:0005886">
    <property type="term" value="C:plasma membrane"/>
    <property type="evidence" value="ECO:0007669"/>
    <property type="project" value="InterPro"/>
</dbReference>
<dbReference type="EMBL" id="FUWZ01000001">
    <property type="protein sequence ID" value="SJZ52153.1"/>
    <property type="molecule type" value="Genomic_DNA"/>
</dbReference>
<keyword evidence="5" id="KW-1185">Reference proteome</keyword>
<dbReference type="RefSeq" id="WP_078667253.1">
    <property type="nucleotide sequence ID" value="NZ_FUWZ01000001.1"/>
</dbReference>
<dbReference type="AlphaFoldDB" id="A0A1T4LBZ3"/>
<evidence type="ECO:0000313" key="5">
    <source>
        <dbReference type="Proteomes" id="UP000190367"/>
    </source>
</evidence>
<dbReference type="InterPro" id="IPR051474">
    <property type="entry name" value="Anti-sigma-K/W_factor"/>
</dbReference>
<dbReference type="GO" id="GO:0006417">
    <property type="term" value="P:regulation of translation"/>
    <property type="evidence" value="ECO:0007669"/>
    <property type="project" value="TreeGrafter"/>
</dbReference>
<dbReference type="STRING" id="634771.SAMN04488128_101580"/>
<dbReference type="Pfam" id="PF10099">
    <property type="entry name" value="RskA_C"/>
    <property type="match status" value="1"/>
</dbReference>
<proteinExistence type="predicted"/>
<dbReference type="Proteomes" id="UP000190367">
    <property type="component" value="Unassembled WGS sequence"/>
</dbReference>
<feature type="domain" description="Anti-sigma K factor RskA C-terminal" evidence="3">
    <location>
        <begin position="121"/>
        <end position="282"/>
    </location>
</feature>